<dbReference type="InterPro" id="IPR029044">
    <property type="entry name" value="Nucleotide-diphossugar_trans"/>
</dbReference>
<keyword evidence="6" id="KW-1185">Reference proteome</keyword>
<dbReference type="SUPFAM" id="SSF53448">
    <property type="entry name" value="Nucleotide-diphospho-sugar transferases"/>
    <property type="match status" value="1"/>
</dbReference>
<dbReference type="PANTHER" id="PTHR43630:SF1">
    <property type="entry name" value="POLY-BETA-1,6-N-ACETYL-D-GLUCOSAMINE SYNTHASE"/>
    <property type="match status" value="1"/>
</dbReference>
<evidence type="ECO:0000256" key="2">
    <source>
        <dbReference type="ARBA" id="ARBA00022679"/>
    </source>
</evidence>
<keyword evidence="3" id="KW-0472">Membrane</keyword>
<keyword evidence="3" id="KW-1133">Transmembrane helix</keyword>
<dbReference type="RefSeq" id="WP_264555308.1">
    <property type="nucleotide sequence ID" value="NZ_CP109979.1"/>
</dbReference>
<dbReference type="EMBL" id="JBHTAX010000001">
    <property type="protein sequence ID" value="MFC7188727.1"/>
    <property type="molecule type" value="Genomic_DNA"/>
</dbReference>
<feature type="transmembrane region" description="Helical" evidence="3">
    <location>
        <begin position="292"/>
        <end position="313"/>
    </location>
</feature>
<evidence type="ECO:0000256" key="3">
    <source>
        <dbReference type="SAM" id="Phobius"/>
    </source>
</evidence>
<reference evidence="5 6" key="1">
    <citation type="journal article" date="2019" name="Int. J. Syst. Evol. Microbiol.">
        <title>The Global Catalogue of Microorganisms (GCM) 10K type strain sequencing project: providing services to taxonomists for standard genome sequencing and annotation.</title>
        <authorList>
            <consortium name="The Broad Institute Genomics Platform"/>
            <consortium name="The Broad Institute Genome Sequencing Center for Infectious Disease"/>
            <person name="Wu L."/>
            <person name="Ma J."/>
        </authorList>
    </citation>
    <scope>NUCLEOTIDE SEQUENCE [LARGE SCALE GENOMIC DNA]</scope>
    <source>
        <strain evidence="5 6">RDMS1</strain>
    </source>
</reference>
<comment type="caution">
    <text evidence="5">The sequence shown here is derived from an EMBL/GenBank/DDBJ whole genome shotgun (WGS) entry which is preliminary data.</text>
</comment>
<name>A0ABD5YJP0_9EURY</name>
<dbReference type="PANTHER" id="PTHR43630">
    <property type="entry name" value="POLY-BETA-1,6-N-ACETYL-D-GLUCOSAMINE SYNTHASE"/>
    <property type="match status" value="1"/>
</dbReference>
<sequence>MVLSLISQIVESDHQELPADLPTVSLVIAAYNEEDVIAEKIENSIALDYPAEKLELIVFSDASSDRTDEIVESYADEGVELIRVEGRVGKTECQNVVAEQVGSEIIVFSDANSMYDPDAIRELIRGFGPSVDCVVGELRYSDDSDVDGESTYWRYERLIKRLESKLGSIVTGNGSIYAVRTSSYVPLPRDAISDFAEPLALIENGSRIAYAPTAIARERTDQSVESELSRRVRIVTRSWNTLSDHTALLNPRQYPVFSFKLFSHKVFRWLSPVFLVGALATSVVLTLVTRGLFYPVVLGFQIVFYLCALVGAISDRVGRQVSSIFHIPYYFVVSNYGMGLALVNFLKQRNIVTWETAERAADD</sequence>
<evidence type="ECO:0000259" key="4">
    <source>
        <dbReference type="Pfam" id="PF00535"/>
    </source>
</evidence>
<evidence type="ECO:0000313" key="6">
    <source>
        <dbReference type="Proteomes" id="UP001596417"/>
    </source>
</evidence>
<gene>
    <name evidence="5" type="ORF">ACFQL7_01905</name>
</gene>
<keyword evidence="1 5" id="KW-0328">Glycosyltransferase</keyword>
<dbReference type="CDD" id="cd06439">
    <property type="entry name" value="CESA_like_1"/>
    <property type="match status" value="1"/>
</dbReference>
<keyword evidence="2 5" id="KW-0808">Transferase</keyword>
<dbReference type="Proteomes" id="UP001596417">
    <property type="component" value="Unassembled WGS sequence"/>
</dbReference>
<dbReference type="InterPro" id="IPR001173">
    <property type="entry name" value="Glyco_trans_2-like"/>
</dbReference>
<feature type="transmembrane region" description="Helical" evidence="3">
    <location>
        <begin position="266"/>
        <end position="285"/>
    </location>
</feature>
<dbReference type="Pfam" id="PF00535">
    <property type="entry name" value="Glycos_transf_2"/>
    <property type="match status" value="1"/>
</dbReference>
<dbReference type="EC" id="2.4.-.-" evidence="5"/>
<keyword evidence="3" id="KW-0812">Transmembrane</keyword>
<evidence type="ECO:0000256" key="1">
    <source>
        <dbReference type="ARBA" id="ARBA00022676"/>
    </source>
</evidence>
<dbReference type="GO" id="GO:0016757">
    <property type="term" value="F:glycosyltransferase activity"/>
    <property type="evidence" value="ECO:0007669"/>
    <property type="project" value="UniProtKB-KW"/>
</dbReference>
<protein>
    <submittedName>
        <fullName evidence="5">Glycosyltransferase family 2 protein</fullName>
        <ecNumber evidence="5">2.4.-.-</ecNumber>
    </submittedName>
</protein>
<accession>A0ABD5YJP0</accession>
<organism evidence="5 6">
    <name type="scientific">Halocatena marina</name>
    <dbReference type="NCBI Taxonomy" id="2934937"/>
    <lineage>
        <taxon>Archaea</taxon>
        <taxon>Methanobacteriati</taxon>
        <taxon>Methanobacteriota</taxon>
        <taxon>Stenosarchaea group</taxon>
        <taxon>Halobacteria</taxon>
        <taxon>Halobacteriales</taxon>
        <taxon>Natronomonadaceae</taxon>
        <taxon>Halocatena</taxon>
    </lineage>
</organism>
<feature type="transmembrane region" description="Helical" evidence="3">
    <location>
        <begin position="325"/>
        <end position="346"/>
    </location>
</feature>
<dbReference type="Gene3D" id="3.90.550.10">
    <property type="entry name" value="Spore Coat Polysaccharide Biosynthesis Protein SpsA, Chain A"/>
    <property type="match status" value="1"/>
</dbReference>
<dbReference type="AlphaFoldDB" id="A0ABD5YJP0"/>
<feature type="domain" description="Glycosyltransferase 2-like" evidence="4">
    <location>
        <begin position="25"/>
        <end position="170"/>
    </location>
</feature>
<dbReference type="GeneID" id="76198276"/>
<evidence type="ECO:0000313" key="5">
    <source>
        <dbReference type="EMBL" id="MFC7188727.1"/>
    </source>
</evidence>
<proteinExistence type="predicted"/>